<dbReference type="STRING" id="880073.Cabys_2161"/>
<proteinExistence type="predicted"/>
<dbReference type="RefSeq" id="WP_006930246.1">
    <property type="nucleotide sequence ID" value="NZ_CM001402.1"/>
</dbReference>
<dbReference type="SMART" id="SM00226">
    <property type="entry name" value="LMWPc"/>
    <property type="match status" value="1"/>
</dbReference>
<organism evidence="4 5">
    <name type="scientific">Caldithrix abyssi DSM 13497</name>
    <dbReference type="NCBI Taxonomy" id="880073"/>
    <lineage>
        <taxon>Bacteria</taxon>
        <taxon>Pseudomonadati</taxon>
        <taxon>Calditrichota</taxon>
        <taxon>Calditrichia</taxon>
        <taxon>Calditrichales</taxon>
        <taxon>Calditrichaceae</taxon>
        <taxon>Caldithrix</taxon>
    </lineage>
</organism>
<name>H1XV38_CALAY</name>
<dbReference type="OrthoDB" id="9784339at2"/>
<dbReference type="GO" id="GO:0046685">
    <property type="term" value="P:response to arsenic-containing substance"/>
    <property type="evidence" value="ECO:0007669"/>
    <property type="project" value="UniProtKB-KW"/>
</dbReference>
<accession>H1XV38</accession>
<dbReference type="Proteomes" id="UP000183868">
    <property type="component" value="Chromosome"/>
</dbReference>
<keyword evidence="5" id="KW-1185">Reference proteome</keyword>
<gene>
    <name evidence="3" type="ORF">Cabys_2161</name>
    <name evidence="4" type="ORF">Calab_3267</name>
</gene>
<dbReference type="EMBL" id="CM001402">
    <property type="protein sequence ID" value="EHO42871.1"/>
    <property type="molecule type" value="Genomic_DNA"/>
</dbReference>
<reference evidence="4 5" key="1">
    <citation type="submission" date="2011-09" db="EMBL/GenBank/DDBJ databases">
        <title>The permanent draft genome of Caldithrix abyssi DSM 13497.</title>
        <authorList>
            <consortium name="US DOE Joint Genome Institute (JGI-PGF)"/>
            <person name="Lucas S."/>
            <person name="Han J."/>
            <person name="Lapidus A."/>
            <person name="Bruce D."/>
            <person name="Goodwin L."/>
            <person name="Pitluck S."/>
            <person name="Peters L."/>
            <person name="Kyrpides N."/>
            <person name="Mavromatis K."/>
            <person name="Ivanova N."/>
            <person name="Mikhailova N."/>
            <person name="Chertkov O."/>
            <person name="Detter J.C."/>
            <person name="Tapia R."/>
            <person name="Han C."/>
            <person name="Land M."/>
            <person name="Hauser L."/>
            <person name="Markowitz V."/>
            <person name="Cheng J.-F."/>
            <person name="Hugenholtz P."/>
            <person name="Woyke T."/>
            <person name="Wu D."/>
            <person name="Spring S."/>
            <person name="Brambilla E."/>
            <person name="Klenk H.-P."/>
            <person name="Eisen J.A."/>
        </authorList>
    </citation>
    <scope>NUCLEOTIDE SEQUENCE [LARGE SCALE GENOMIC DNA]</scope>
    <source>
        <strain evidence="4 5">DSM 13497</strain>
    </source>
</reference>
<evidence type="ECO:0000256" key="1">
    <source>
        <dbReference type="ARBA" id="ARBA00022849"/>
    </source>
</evidence>
<reference evidence="3 6" key="2">
    <citation type="submission" date="2016-11" db="EMBL/GenBank/DDBJ databases">
        <title>Genomic analysis of Caldithrix abyssi and proposal of a novel bacterial phylum Caldithrichaeota.</title>
        <authorList>
            <person name="Kublanov I."/>
            <person name="Sigalova O."/>
            <person name="Gavrilov S."/>
            <person name="Lebedinsky A."/>
            <person name="Ivanova N."/>
            <person name="Daum C."/>
            <person name="Reddy T."/>
            <person name="Klenk H.P."/>
            <person name="Goker M."/>
            <person name="Reva O."/>
            <person name="Miroshnichenko M."/>
            <person name="Kyprides N."/>
            <person name="Woyke T."/>
            <person name="Gelfand M."/>
        </authorList>
    </citation>
    <scope>NUCLEOTIDE SEQUENCE [LARGE SCALE GENOMIC DNA]</scope>
    <source>
        <strain evidence="3 6">LF13</strain>
    </source>
</reference>
<dbReference type="InterPro" id="IPR023485">
    <property type="entry name" value="Ptyr_pPase"/>
</dbReference>
<keyword evidence="1" id="KW-0059">Arsenical resistance</keyword>
<evidence type="ECO:0000313" key="3">
    <source>
        <dbReference type="EMBL" id="APF18910.1"/>
    </source>
</evidence>
<dbReference type="InterPro" id="IPR036196">
    <property type="entry name" value="Ptyr_pPase_sf"/>
</dbReference>
<dbReference type="PANTHER" id="PTHR43428:SF1">
    <property type="entry name" value="ARSENATE REDUCTASE"/>
    <property type="match status" value="1"/>
</dbReference>
<evidence type="ECO:0000259" key="2">
    <source>
        <dbReference type="SMART" id="SM00226"/>
    </source>
</evidence>
<dbReference type="eggNOG" id="COG0394">
    <property type="taxonomic scope" value="Bacteria"/>
</dbReference>
<dbReference type="KEGG" id="caby:Cabys_2161"/>
<evidence type="ECO:0000313" key="4">
    <source>
        <dbReference type="EMBL" id="EHO42871.1"/>
    </source>
</evidence>
<dbReference type="SUPFAM" id="SSF52788">
    <property type="entry name" value="Phosphotyrosine protein phosphatases I"/>
    <property type="match status" value="1"/>
</dbReference>
<dbReference type="Gene3D" id="3.40.50.2300">
    <property type="match status" value="1"/>
</dbReference>
<evidence type="ECO:0000313" key="6">
    <source>
        <dbReference type="Proteomes" id="UP000183868"/>
    </source>
</evidence>
<dbReference type="AlphaFoldDB" id="H1XV38"/>
<dbReference type="PaxDb" id="880073-Calab_3267"/>
<dbReference type="CDD" id="cd16345">
    <property type="entry name" value="LMWP_ArsC"/>
    <property type="match status" value="1"/>
</dbReference>
<evidence type="ECO:0000313" key="5">
    <source>
        <dbReference type="Proteomes" id="UP000004671"/>
    </source>
</evidence>
<feature type="domain" description="Phosphotyrosine protein phosphatase I" evidence="2">
    <location>
        <begin position="2"/>
        <end position="135"/>
    </location>
</feature>
<dbReference type="EMBL" id="CP018099">
    <property type="protein sequence ID" value="APF18910.1"/>
    <property type="molecule type" value="Genomic_DNA"/>
</dbReference>
<dbReference type="InParanoid" id="H1XV38"/>
<sequence>MKKVLVLGTHNSCISVMIAALIKHISFNRIDVYSAGLRPKKINPYVQKVLMEIGIDISKEKSRSVNEFIHTKWDIIITTTEEARQRADTILIGATKIHKTFDDPAKIKGGEIEKMNAFRELRDEINEWLNEFIARHRLIPA</sequence>
<dbReference type="PANTHER" id="PTHR43428">
    <property type="entry name" value="ARSENATE REDUCTASE"/>
    <property type="match status" value="1"/>
</dbReference>
<dbReference type="Proteomes" id="UP000004671">
    <property type="component" value="Chromosome"/>
</dbReference>
<dbReference type="FunCoup" id="H1XV38">
    <property type="interactions" value="451"/>
</dbReference>
<protein>
    <submittedName>
        <fullName evidence="3">Arsenate reductase</fullName>
    </submittedName>
    <submittedName>
        <fullName evidence="4">Protein tyrosine phosphatase</fullName>
    </submittedName>
</protein>
<dbReference type="HOGENOM" id="CLU_071415_3_2_0"/>
<dbReference type="Pfam" id="PF01451">
    <property type="entry name" value="LMWPc"/>
    <property type="match status" value="1"/>
</dbReference>